<dbReference type="InterPro" id="IPR017854">
    <property type="entry name" value="Metalthion_dom_sf"/>
</dbReference>
<dbReference type="GO" id="GO:0046872">
    <property type="term" value="F:metal ion binding"/>
    <property type="evidence" value="ECO:0007669"/>
    <property type="project" value="UniProtKB-KW"/>
</dbReference>
<comment type="function">
    <text evidence="4">Metallothioneins have a high content of cysteine residues that bind various heavy metals.</text>
</comment>
<dbReference type="Proteomes" id="UP000092124">
    <property type="component" value="Unassembled WGS sequence"/>
</dbReference>
<name>A0A1A6GXA8_NEOLE</name>
<dbReference type="Pfam" id="PF00131">
    <property type="entry name" value="Metallothio"/>
    <property type="match status" value="1"/>
</dbReference>
<sequence length="85" mass="9259">MVTSCTCSSSCSCKDCKCTSCEKSCHSCCPMGRSNCPRAVSATGHRTRARAVPDVRTTLLPRTVWWELHLSPWHPALGGQFLAAM</sequence>
<protein>
    <recommendedName>
        <fullName evidence="4">Metallothionein</fullName>
    </recommendedName>
</protein>
<comment type="caution">
    <text evidence="5">The sequence shown here is derived from an EMBL/GenBank/DDBJ whole genome shotgun (WGS) entry which is preliminary data.</text>
</comment>
<dbReference type="PROSITE" id="PS00203">
    <property type="entry name" value="METALLOTHIONEIN_VRT"/>
    <property type="match status" value="1"/>
</dbReference>
<evidence type="ECO:0000256" key="3">
    <source>
        <dbReference type="ARBA" id="ARBA00022851"/>
    </source>
</evidence>
<dbReference type="InterPro" id="IPR018064">
    <property type="entry name" value="Metalthion_vert_metal_BS"/>
</dbReference>
<evidence type="ECO:0000313" key="6">
    <source>
        <dbReference type="Proteomes" id="UP000092124"/>
    </source>
</evidence>
<keyword evidence="6" id="KW-1185">Reference proteome</keyword>
<dbReference type="InterPro" id="IPR000006">
    <property type="entry name" value="Metalthion_vert"/>
</dbReference>
<dbReference type="InterPro" id="IPR023587">
    <property type="entry name" value="Metalthion_dom_sf_vert"/>
</dbReference>
<evidence type="ECO:0000256" key="2">
    <source>
        <dbReference type="ARBA" id="ARBA00022723"/>
    </source>
</evidence>
<keyword evidence="3 4" id="KW-0480">Metal-thiolate cluster</keyword>
<organism evidence="5 6">
    <name type="scientific">Neotoma lepida</name>
    <name type="common">Desert woodrat</name>
    <dbReference type="NCBI Taxonomy" id="56216"/>
    <lineage>
        <taxon>Eukaryota</taxon>
        <taxon>Metazoa</taxon>
        <taxon>Chordata</taxon>
        <taxon>Craniata</taxon>
        <taxon>Vertebrata</taxon>
        <taxon>Euteleostomi</taxon>
        <taxon>Mammalia</taxon>
        <taxon>Eutheria</taxon>
        <taxon>Euarchontoglires</taxon>
        <taxon>Glires</taxon>
        <taxon>Rodentia</taxon>
        <taxon>Myomorpha</taxon>
        <taxon>Muroidea</taxon>
        <taxon>Cricetidae</taxon>
        <taxon>Neotominae</taxon>
        <taxon>Neotoma</taxon>
    </lineage>
</organism>
<evidence type="ECO:0000313" key="5">
    <source>
        <dbReference type="EMBL" id="OBS69982.1"/>
    </source>
</evidence>
<reference evidence="5 6" key="1">
    <citation type="submission" date="2016-06" db="EMBL/GenBank/DDBJ databases">
        <title>The Draft Genome Sequence and Annotation of the Desert Woodrat Neotoma lepida.</title>
        <authorList>
            <person name="Campbell M."/>
            <person name="Oakeson K.F."/>
            <person name="Yandell M."/>
            <person name="Halpert J.R."/>
            <person name="Dearing D."/>
        </authorList>
    </citation>
    <scope>NUCLEOTIDE SEQUENCE [LARGE SCALE GENOMIC DNA]</scope>
    <source>
        <strain evidence="5">417</strain>
        <tissue evidence="5">Liver</tissue>
    </source>
</reference>
<dbReference type="EMBL" id="LZPO01066527">
    <property type="protein sequence ID" value="OBS69982.1"/>
    <property type="molecule type" value="Genomic_DNA"/>
</dbReference>
<accession>A0A1A6GXA8</accession>
<proteinExistence type="inferred from homology"/>
<gene>
    <name evidence="5" type="ORF">A6R68_01474</name>
</gene>
<dbReference type="Gene3D" id="4.10.10.10">
    <property type="entry name" value="Metallothionein Isoform II"/>
    <property type="match status" value="1"/>
</dbReference>
<dbReference type="AlphaFoldDB" id="A0A1A6GXA8"/>
<evidence type="ECO:0000256" key="4">
    <source>
        <dbReference type="RuleBase" id="RU000621"/>
    </source>
</evidence>
<keyword evidence="2 4" id="KW-0479">Metal-binding</keyword>
<comment type="similarity">
    <text evidence="1 4">Belongs to the metallothionein superfamily. Type 1 family.</text>
</comment>
<dbReference type="SUPFAM" id="SSF57868">
    <property type="entry name" value="Metallothionein"/>
    <property type="match status" value="1"/>
</dbReference>
<evidence type="ECO:0000256" key="1">
    <source>
        <dbReference type="ARBA" id="ARBA00007283"/>
    </source>
</evidence>